<name>A0A660SC43_UNCW3</name>
<dbReference type="PANTHER" id="PTHR43721">
    <property type="entry name" value="ELONGATION FACTOR TU-RELATED"/>
    <property type="match status" value="1"/>
</dbReference>
<sequence length="106" mass="11975">MEIVVDEVKMFVKGTYLEGAPIVPLSPITGEGVERFLRELDKLINEVKERPDRGIFRLWIDRCFTMKGFGLVVAGTVLSGKARLGERLEILPLGREVRVRGLQVHN</sequence>
<reference evidence="1 2" key="1">
    <citation type="submission" date="2018-06" db="EMBL/GenBank/DDBJ databases">
        <title>Extensive metabolic versatility and redundancy in microbially diverse, dynamic hydrothermal sediments.</title>
        <authorList>
            <person name="Dombrowski N."/>
            <person name="Teske A."/>
            <person name="Baker B.J."/>
        </authorList>
    </citation>
    <scope>NUCLEOTIDE SEQUENCE [LARGE SCALE GENOMIC DNA]</scope>
    <source>
        <strain evidence="1">B36_G15</strain>
    </source>
</reference>
<dbReference type="Gene3D" id="2.40.30.10">
    <property type="entry name" value="Translation factors"/>
    <property type="match status" value="1"/>
</dbReference>
<keyword evidence="1" id="KW-0251">Elongation factor</keyword>
<evidence type="ECO:0000313" key="2">
    <source>
        <dbReference type="Proteomes" id="UP000268469"/>
    </source>
</evidence>
<dbReference type="InterPro" id="IPR009000">
    <property type="entry name" value="Transl_B-barrel_sf"/>
</dbReference>
<evidence type="ECO:0000313" key="1">
    <source>
        <dbReference type="EMBL" id="RKX68329.1"/>
    </source>
</evidence>
<dbReference type="EMBL" id="QNBE01000176">
    <property type="protein sequence ID" value="RKX68329.1"/>
    <property type="molecule type" value="Genomic_DNA"/>
</dbReference>
<dbReference type="SUPFAM" id="SSF50447">
    <property type="entry name" value="Translation proteins"/>
    <property type="match status" value="1"/>
</dbReference>
<organism evidence="1 2">
    <name type="scientific">candidate division WOR-3 bacterium</name>
    <dbReference type="NCBI Taxonomy" id="2052148"/>
    <lineage>
        <taxon>Bacteria</taxon>
        <taxon>Bacteria division WOR-3</taxon>
    </lineage>
</organism>
<dbReference type="InterPro" id="IPR050055">
    <property type="entry name" value="EF-Tu_GTPase"/>
</dbReference>
<gene>
    <name evidence="1" type="ORF">DRP53_10965</name>
</gene>
<dbReference type="AlphaFoldDB" id="A0A660SC43"/>
<dbReference type="Proteomes" id="UP000268469">
    <property type="component" value="Unassembled WGS sequence"/>
</dbReference>
<accession>A0A660SC43</accession>
<comment type="caution">
    <text evidence="1">The sequence shown here is derived from an EMBL/GenBank/DDBJ whole genome shotgun (WGS) entry which is preliminary data.</text>
</comment>
<dbReference type="PANTHER" id="PTHR43721:SF11">
    <property type="entry name" value="SELENOCYSTEINE-SPECIFIC ELONGATION FACTOR"/>
    <property type="match status" value="1"/>
</dbReference>
<proteinExistence type="predicted"/>
<keyword evidence="1" id="KW-0648">Protein biosynthesis</keyword>
<dbReference type="GO" id="GO:0003746">
    <property type="term" value="F:translation elongation factor activity"/>
    <property type="evidence" value="ECO:0007669"/>
    <property type="project" value="UniProtKB-KW"/>
</dbReference>
<protein>
    <submittedName>
        <fullName evidence="1">Selenocysteine-specific translation elongation factor</fullName>
    </submittedName>
</protein>
<dbReference type="GO" id="GO:0001514">
    <property type="term" value="P:selenocysteine incorporation"/>
    <property type="evidence" value="ECO:0007669"/>
    <property type="project" value="TreeGrafter"/>
</dbReference>
<feature type="non-terminal residue" evidence="1">
    <location>
        <position position="106"/>
    </location>
</feature>